<evidence type="ECO:0000256" key="1">
    <source>
        <dbReference type="SAM" id="MobiDB-lite"/>
    </source>
</evidence>
<protein>
    <submittedName>
        <fullName evidence="2">Uncharacterized protein</fullName>
    </submittedName>
</protein>
<feature type="compositionally biased region" description="Basic and acidic residues" evidence="1">
    <location>
        <begin position="229"/>
        <end position="251"/>
    </location>
</feature>
<reference evidence="2" key="1">
    <citation type="submission" date="2021-02" db="EMBL/GenBank/DDBJ databases">
        <title>Natronoglycomyces albus gen. nov., sp. nov, a haloalkaliphilic actinobacterium from a soda solonchak soil.</title>
        <authorList>
            <person name="Sorokin D.Y."/>
            <person name="Khijniak T.V."/>
            <person name="Zakharycheva A.P."/>
            <person name="Boueva O.V."/>
            <person name="Ariskina E.V."/>
            <person name="Hahnke R.L."/>
            <person name="Bunk B."/>
            <person name="Sproer C."/>
            <person name="Schumann P."/>
            <person name="Evtushenko L.I."/>
            <person name="Kublanov I.V."/>
        </authorList>
    </citation>
    <scope>NUCLEOTIDE SEQUENCE</scope>
    <source>
        <strain evidence="2">DSM 106290</strain>
    </source>
</reference>
<dbReference type="RefSeq" id="WP_213171846.1">
    <property type="nucleotide sequence ID" value="NZ_CP070496.1"/>
</dbReference>
<organism evidence="2 3">
    <name type="scientific">Natronoglycomyces albus</name>
    <dbReference type="NCBI Taxonomy" id="2811108"/>
    <lineage>
        <taxon>Bacteria</taxon>
        <taxon>Bacillati</taxon>
        <taxon>Actinomycetota</taxon>
        <taxon>Actinomycetes</taxon>
        <taxon>Glycomycetales</taxon>
        <taxon>Glycomycetaceae</taxon>
        <taxon>Natronoglycomyces</taxon>
    </lineage>
</organism>
<proteinExistence type="predicted"/>
<accession>A0A895XKG8</accession>
<dbReference type="Proteomes" id="UP000662939">
    <property type="component" value="Chromosome"/>
</dbReference>
<gene>
    <name evidence="2" type="ORF">JQS30_02595</name>
</gene>
<dbReference type="AlphaFoldDB" id="A0A895XKG8"/>
<sequence>MAWEGLMSGLPDRREQWSVPVPANKYFHPTQETFNKVLDFIQPPNEHAILPILQEWRIISSQRLEAIREDLDSAIKKVSHGWQGQDFDNIEELVTETCTKIGRTQEKIDDVVSELSSARETLRNHQALESGQTPFPPAEMNLIPGECCDDYKLHIRPPWASGKCQVQVGGDEIADAVTMEGSTYAEEERQEIERRTNEIYEAGGYLVDTGYYGQGYDSYGNPQSGSMEVKVETREEAREQARRESQRRIDRAGEDMIDEFLEERNQKVDDIKDRKSLTSRELSGLSFRNQPEDISDIADRSDMDPTDGPSSPPPVGSPDLGGMEGFDSTAGPGPNLSTGAGSIGSGAGSLPGGGFGTGSGGSSYPGGSGSGPDWSLPGSDDDDENDWGGGLSGGNPSLPGGPGTGGFGGGAGGGAGAGAGGFGGGAGMVGAGGAGMGARGAGGAGMGARGAGGAGMGGGSGTRGTGGAGAGGMGAGRGAGGSGSGSGSGRMGGGMGMMGGGGMGGAGGKQDGESKNDDWLQEEDDVWGIGNPDDDPYA</sequence>
<name>A0A895XKG8_9ACTN</name>
<evidence type="ECO:0000313" key="2">
    <source>
        <dbReference type="EMBL" id="QSB05834.1"/>
    </source>
</evidence>
<feature type="region of interest" description="Disordered" evidence="1">
    <location>
        <begin position="437"/>
        <end position="538"/>
    </location>
</feature>
<dbReference type="EMBL" id="CP070496">
    <property type="protein sequence ID" value="QSB05834.1"/>
    <property type="molecule type" value="Genomic_DNA"/>
</dbReference>
<dbReference type="KEGG" id="nav:JQS30_02595"/>
<feature type="compositionally biased region" description="Gly residues" evidence="1">
    <location>
        <begin position="341"/>
        <end position="370"/>
    </location>
</feature>
<feature type="region of interest" description="Disordered" evidence="1">
    <location>
        <begin position="216"/>
        <end position="251"/>
    </location>
</feature>
<evidence type="ECO:0000313" key="3">
    <source>
        <dbReference type="Proteomes" id="UP000662939"/>
    </source>
</evidence>
<feature type="compositionally biased region" description="Gly residues" evidence="1">
    <location>
        <begin position="437"/>
        <end position="509"/>
    </location>
</feature>
<feature type="compositionally biased region" description="Acidic residues" evidence="1">
    <location>
        <begin position="519"/>
        <end position="538"/>
    </location>
</feature>
<feature type="region of interest" description="Disordered" evidence="1">
    <location>
        <begin position="280"/>
        <end position="407"/>
    </location>
</feature>
<keyword evidence="3" id="KW-1185">Reference proteome</keyword>